<dbReference type="AlphaFoldDB" id="A0A820C5A1"/>
<gene>
    <name evidence="1" type="ORF">JBS370_LOCUS37318</name>
</gene>
<accession>A0A820C5A1</accession>
<reference evidence="1" key="1">
    <citation type="submission" date="2021-02" db="EMBL/GenBank/DDBJ databases">
        <authorList>
            <person name="Nowell W R."/>
        </authorList>
    </citation>
    <scope>NUCLEOTIDE SEQUENCE</scope>
</reference>
<evidence type="ECO:0000313" key="2">
    <source>
        <dbReference type="Proteomes" id="UP000663836"/>
    </source>
</evidence>
<protein>
    <submittedName>
        <fullName evidence="1">Uncharacterized protein</fullName>
    </submittedName>
</protein>
<evidence type="ECO:0000313" key="1">
    <source>
        <dbReference type="EMBL" id="CAF4218213.1"/>
    </source>
</evidence>
<dbReference type="Proteomes" id="UP000663836">
    <property type="component" value="Unassembled WGS sequence"/>
</dbReference>
<comment type="caution">
    <text evidence="1">The sequence shown here is derived from an EMBL/GenBank/DDBJ whole genome shotgun (WGS) entry which is preliminary data.</text>
</comment>
<proteinExistence type="predicted"/>
<sequence length="149" mass="17112">MQKSARCAEDKQESFVAERQAFHLERATELYQQQLYNNFLDMMYTLHRDSELNDSAKPWKFANACYRAILISRQNCATGCKPKLVKDIISLNGLQQLNQKGLRMEVNINDFQCNCHYVFAVRAISIHNGIGPFCAPVKIFTGNTLVDHH</sequence>
<organism evidence="1 2">
    <name type="scientific">Rotaria sordida</name>
    <dbReference type="NCBI Taxonomy" id="392033"/>
    <lineage>
        <taxon>Eukaryota</taxon>
        <taxon>Metazoa</taxon>
        <taxon>Spiralia</taxon>
        <taxon>Gnathifera</taxon>
        <taxon>Rotifera</taxon>
        <taxon>Eurotatoria</taxon>
        <taxon>Bdelloidea</taxon>
        <taxon>Philodinida</taxon>
        <taxon>Philodinidae</taxon>
        <taxon>Rotaria</taxon>
    </lineage>
</organism>
<dbReference type="EMBL" id="CAJOBD010016865">
    <property type="protein sequence ID" value="CAF4218213.1"/>
    <property type="molecule type" value="Genomic_DNA"/>
</dbReference>
<name>A0A820C5A1_9BILA</name>